<proteinExistence type="predicted"/>
<feature type="region of interest" description="Disordered" evidence="1">
    <location>
        <begin position="127"/>
        <end position="157"/>
    </location>
</feature>
<evidence type="ECO:0000256" key="1">
    <source>
        <dbReference type="SAM" id="MobiDB-lite"/>
    </source>
</evidence>
<dbReference type="AlphaFoldDB" id="A0A2A2M4R1"/>
<evidence type="ECO:0000313" key="3">
    <source>
        <dbReference type="Proteomes" id="UP000218231"/>
    </source>
</evidence>
<reference evidence="2 3" key="1">
    <citation type="journal article" date="2017" name="Curr. Biol.">
        <title>Genome architecture and evolution of a unichromosomal asexual nematode.</title>
        <authorList>
            <person name="Fradin H."/>
            <person name="Zegar C."/>
            <person name="Gutwein M."/>
            <person name="Lucas J."/>
            <person name="Kovtun M."/>
            <person name="Corcoran D."/>
            <person name="Baugh L.R."/>
            <person name="Kiontke K."/>
            <person name="Gunsalus K."/>
            <person name="Fitch D.H."/>
            <person name="Piano F."/>
        </authorList>
    </citation>
    <scope>NUCLEOTIDE SEQUENCE [LARGE SCALE GENOMIC DNA]</scope>
    <source>
        <strain evidence="2">PF1309</strain>
    </source>
</reference>
<organism evidence="2 3">
    <name type="scientific">Diploscapter pachys</name>
    <dbReference type="NCBI Taxonomy" id="2018661"/>
    <lineage>
        <taxon>Eukaryota</taxon>
        <taxon>Metazoa</taxon>
        <taxon>Ecdysozoa</taxon>
        <taxon>Nematoda</taxon>
        <taxon>Chromadorea</taxon>
        <taxon>Rhabditida</taxon>
        <taxon>Rhabditina</taxon>
        <taxon>Rhabditomorpha</taxon>
        <taxon>Rhabditoidea</taxon>
        <taxon>Rhabditidae</taxon>
        <taxon>Diploscapter</taxon>
    </lineage>
</organism>
<name>A0A2A2M4R1_9BILA</name>
<protein>
    <submittedName>
        <fullName evidence="2">Uncharacterized protein</fullName>
    </submittedName>
</protein>
<comment type="caution">
    <text evidence="2">The sequence shown here is derived from an EMBL/GenBank/DDBJ whole genome shotgun (WGS) entry which is preliminary data.</text>
</comment>
<evidence type="ECO:0000313" key="2">
    <source>
        <dbReference type="EMBL" id="PAV93436.1"/>
    </source>
</evidence>
<dbReference type="Proteomes" id="UP000218231">
    <property type="component" value="Unassembled WGS sequence"/>
</dbReference>
<sequence>MAAATVLRLVDRIARCGPYARADQRASQPIAAPGDQIARDTTDDGARHGTTDAIVAVLIGTGIVAAIRIDAVIAGIIVAVIGIPIDAGPRVVDRAVPIDEHCIVIITDPIIARRRLRQAISLPVGDARQPPGALAPPHQRPSTLLPQRDRPSCTRGG</sequence>
<dbReference type="EMBL" id="LIAE01005286">
    <property type="protein sequence ID" value="PAV93436.1"/>
    <property type="molecule type" value="Genomic_DNA"/>
</dbReference>
<gene>
    <name evidence="2" type="ORF">WR25_01217</name>
</gene>
<keyword evidence="3" id="KW-1185">Reference proteome</keyword>
<feature type="compositionally biased region" description="Basic and acidic residues" evidence="1">
    <location>
        <begin position="147"/>
        <end position="157"/>
    </location>
</feature>
<accession>A0A2A2M4R1</accession>